<evidence type="ECO:0000256" key="4">
    <source>
        <dbReference type="ARBA" id="ARBA00022741"/>
    </source>
</evidence>
<sequence>MAEGADLRDILATIQKGFVSTAPKDLCDRFLRTLERKLGNRDSFRRTLVALYARDNWIDVRDQGKGMTINELDEVFLTVGTRSRRKDNIEGANFLGDKGVGRLSTMRLGDRLLVFSATADQPFWGRLRIDWNRFSHDDETPLEEIKVEPVKGQPKASPAMQGTTIRISSLNADWTPGRFEDVIRLRIARTVDPFEARGNGLMLVRHNGNRVVIPVVPRKLLEAAHASCTIKFYFDPKTDEPILEADLNYSLREKKSFVRWRGVEIFSMAQKDSKRRGKRGHAAFENILIRPQALKDLGPFEAEIYWFNRAVVRAIDGLTEKQQETRDQIAHWSGGPMLYRHGFRVLPYGEPGDDWLALDRNAFGESGFKLNRQQVLGRVLIHSSHLALSEQTNRQGLIESDAEAALRKMLMVTLHVELRGLINAADQLETIKKREAEESAMDFRKSQVEVETALDELRLHLTADQIPYGNRLGDAVETLVTQCAAAVRKLDSSVSQTIDDREKFLHLAGIGLITEFIFHELDRAVRHTISALVHAQASQQQSALRALEDQLVTLQKRVSAFDELTGEKRQTKSSFDVADVVAYVLEQHENEFGRHAITIVKPQGKGFVVKAVRGMLVQILENLIANSTYWLKLQASYQSGFKPQIEVTIDPETKSITVEDNGPGVDPGRKETIFQPFITSKPAGQGRGLGLYISRELAEYNGWQLYMDSTVGLQRDGRLNMFVIDMGDA</sequence>
<evidence type="ECO:0000313" key="9">
    <source>
        <dbReference type="EMBL" id="SSC64727.1"/>
    </source>
</evidence>
<dbReference type="PANTHER" id="PTHR44936">
    <property type="entry name" value="SENSOR PROTEIN CREC"/>
    <property type="match status" value="1"/>
</dbReference>
<keyword evidence="4" id="KW-0547">Nucleotide-binding</keyword>
<evidence type="ECO:0000256" key="7">
    <source>
        <dbReference type="SAM" id="Coils"/>
    </source>
</evidence>
<keyword evidence="5" id="KW-0418">Kinase</keyword>
<reference evidence="10" key="1">
    <citation type="submission" date="2018-07" db="EMBL/GenBank/DDBJ databases">
        <authorList>
            <person name="Peiro R."/>
            <person name="Begona"/>
            <person name="Cbmso G."/>
            <person name="Lopez M."/>
            <person name="Gonzalez S."/>
        </authorList>
    </citation>
    <scope>NUCLEOTIDE SEQUENCE [LARGE SCALE GENOMIC DNA]</scope>
</reference>
<dbReference type="InterPro" id="IPR005467">
    <property type="entry name" value="His_kinase_dom"/>
</dbReference>
<protein>
    <recommendedName>
        <fullName evidence="2">histidine kinase</fullName>
        <ecNumber evidence="2">2.7.13.3</ecNumber>
    </recommendedName>
</protein>
<dbReference type="InterPro" id="IPR050980">
    <property type="entry name" value="2C_sensor_his_kinase"/>
</dbReference>
<dbReference type="Pfam" id="PF02518">
    <property type="entry name" value="HATPase_c"/>
    <property type="match status" value="1"/>
</dbReference>
<dbReference type="InterPro" id="IPR004358">
    <property type="entry name" value="Sig_transdc_His_kin-like_C"/>
</dbReference>
<organism evidence="9 10">
    <name type="scientific">Ciceribacter selenitireducens ATCC BAA-1503</name>
    <dbReference type="NCBI Taxonomy" id="1336235"/>
    <lineage>
        <taxon>Bacteria</taxon>
        <taxon>Pseudomonadati</taxon>
        <taxon>Pseudomonadota</taxon>
        <taxon>Alphaproteobacteria</taxon>
        <taxon>Hyphomicrobiales</taxon>
        <taxon>Rhizobiaceae</taxon>
        <taxon>Ciceribacter</taxon>
    </lineage>
</organism>
<evidence type="ECO:0000256" key="1">
    <source>
        <dbReference type="ARBA" id="ARBA00000085"/>
    </source>
</evidence>
<dbReference type="GO" id="GO:0004673">
    <property type="term" value="F:protein histidine kinase activity"/>
    <property type="evidence" value="ECO:0007669"/>
    <property type="project" value="UniProtKB-EC"/>
</dbReference>
<evidence type="ECO:0000313" key="10">
    <source>
        <dbReference type="Proteomes" id="UP000254764"/>
    </source>
</evidence>
<dbReference type="Gene3D" id="3.30.565.10">
    <property type="entry name" value="Histidine kinase-like ATPase, C-terminal domain"/>
    <property type="match status" value="2"/>
</dbReference>
<name>A0A376AAP4_9HYPH</name>
<dbReference type="AlphaFoldDB" id="A0A376AAP4"/>
<keyword evidence="7" id="KW-0175">Coiled coil</keyword>
<evidence type="ECO:0000256" key="6">
    <source>
        <dbReference type="ARBA" id="ARBA00022840"/>
    </source>
</evidence>
<dbReference type="GO" id="GO:0005524">
    <property type="term" value="F:ATP binding"/>
    <property type="evidence" value="ECO:0007669"/>
    <property type="project" value="UniProtKB-KW"/>
</dbReference>
<dbReference type="SUPFAM" id="SSF55874">
    <property type="entry name" value="ATPase domain of HSP90 chaperone/DNA topoisomerase II/histidine kinase"/>
    <property type="match status" value="2"/>
</dbReference>
<dbReference type="PRINTS" id="PR00344">
    <property type="entry name" value="BCTRLSENSOR"/>
</dbReference>
<gene>
    <name evidence="9" type="ORF">RHIZ70_435</name>
</gene>
<keyword evidence="10" id="KW-1185">Reference proteome</keyword>
<feature type="domain" description="Histidine kinase" evidence="8">
    <location>
        <begin position="520"/>
        <end position="728"/>
    </location>
</feature>
<proteinExistence type="predicted"/>
<dbReference type="SMART" id="SM00387">
    <property type="entry name" value="HATPase_c"/>
    <property type="match status" value="1"/>
</dbReference>
<evidence type="ECO:0000256" key="2">
    <source>
        <dbReference type="ARBA" id="ARBA00012438"/>
    </source>
</evidence>
<evidence type="ECO:0000259" key="8">
    <source>
        <dbReference type="PROSITE" id="PS50109"/>
    </source>
</evidence>
<keyword evidence="3" id="KW-0808">Transferase</keyword>
<dbReference type="EMBL" id="UEYP01000013">
    <property type="protein sequence ID" value="SSC64727.1"/>
    <property type="molecule type" value="Genomic_DNA"/>
</dbReference>
<dbReference type="PROSITE" id="PS50109">
    <property type="entry name" value="HIS_KIN"/>
    <property type="match status" value="1"/>
</dbReference>
<keyword evidence="6" id="KW-0067">ATP-binding</keyword>
<feature type="coiled-coil region" evidence="7">
    <location>
        <begin position="537"/>
        <end position="564"/>
    </location>
</feature>
<evidence type="ECO:0000256" key="5">
    <source>
        <dbReference type="ARBA" id="ARBA00022777"/>
    </source>
</evidence>
<dbReference type="InterPro" id="IPR003594">
    <property type="entry name" value="HATPase_dom"/>
</dbReference>
<dbReference type="Pfam" id="PF13589">
    <property type="entry name" value="HATPase_c_3"/>
    <property type="match status" value="1"/>
</dbReference>
<dbReference type="InterPro" id="IPR036890">
    <property type="entry name" value="HATPase_C_sf"/>
</dbReference>
<dbReference type="EC" id="2.7.13.3" evidence="2"/>
<evidence type="ECO:0000256" key="3">
    <source>
        <dbReference type="ARBA" id="ARBA00022679"/>
    </source>
</evidence>
<accession>A0A376AAP4</accession>
<comment type="catalytic activity">
    <reaction evidence="1">
        <text>ATP + protein L-histidine = ADP + protein N-phospho-L-histidine.</text>
        <dbReference type="EC" id="2.7.13.3"/>
    </reaction>
</comment>
<dbReference type="PANTHER" id="PTHR44936:SF10">
    <property type="entry name" value="SENSOR PROTEIN RSTB"/>
    <property type="match status" value="1"/>
</dbReference>
<dbReference type="Proteomes" id="UP000254764">
    <property type="component" value="Unassembled WGS sequence"/>
</dbReference>